<reference evidence="1 2" key="1">
    <citation type="submission" date="2018-09" db="EMBL/GenBank/DDBJ databases">
        <title>Streptomyces sp. nov. DS1-2, an endophytic actinomycete isolated from roots of Dendrobium scabrilingue.</title>
        <authorList>
            <person name="Kuncharoen N."/>
            <person name="Kudo T."/>
            <person name="Ohkuma M."/>
            <person name="Yuki M."/>
            <person name="Tanasupawat S."/>
        </authorList>
    </citation>
    <scope>NUCLEOTIDE SEQUENCE [LARGE SCALE GENOMIC DNA]</scope>
    <source>
        <strain evidence="1 2">AZ1-7</strain>
    </source>
</reference>
<evidence type="ECO:0000313" key="1">
    <source>
        <dbReference type="EMBL" id="RKN08950.1"/>
    </source>
</evidence>
<accession>A0A3A9W7W2</accession>
<evidence type="ECO:0008006" key="3">
    <source>
        <dbReference type="Google" id="ProtNLM"/>
    </source>
</evidence>
<sequence length="120" mass="13407">MTIMADSVSFERFERLLDDESIPVVHRALWLLLWQSDVRVLDLLALEVTDVERIRPVAAGAESELGERADALLGRLVGDRATGPLFAVGSRALSWDEAVRVAKEHGHAIHAFRTSGRRHR</sequence>
<proteinExistence type="predicted"/>
<dbReference type="AlphaFoldDB" id="A0A3A9W7W2"/>
<gene>
    <name evidence="1" type="ORF">D7319_13500</name>
</gene>
<comment type="caution">
    <text evidence="1">The sequence shown here is derived from an EMBL/GenBank/DDBJ whole genome shotgun (WGS) entry which is preliminary data.</text>
</comment>
<dbReference type="EMBL" id="RBDX01000009">
    <property type="protein sequence ID" value="RKN08950.1"/>
    <property type="molecule type" value="Genomic_DNA"/>
</dbReference>
<organism evidence="1 2">
    <name type="scientific">Streptomyces radicis</name>
    <dbReference type="NCBI Taxonomy" id="1750517"/>
    <lineage>
        <taxon>Bacteria</taxon>
        <taxon>Bacillati</taxon>
        <taxon>Actinomycetota</taxon>
        <taxon>Actinomycetes</taxon>
        <taxon>Kitasatosporales</taxon>
        <taxon>Streptomycetaceae</taxon>
        <taxon>Streptomyces</taxon>
    </lineage>
</organism>
<dbReference type="Proteomes" id="UP000275024">
    <property type="component" value="Unassembled WGS sequence"/>
</dbReference>
<protein>
    <recommendedName>
        <fullName evidence="3">Tyr recombinase domain-containing protein</fullName>
    </recommendedName>
</protein>
<name>A0A3A9W7W2_9ACTN</name>
<evidence type="ECO:0000313" key="2">
    <source>
        <dbReference type="Proteomes" id="UP000275024"/>
    </source>
</evidence>